<dbReference type="InterPro" id="IPR036291">
    <property type="entry name" value="NAD(P)-bd_dom_sf"/>
</dbReference>
<dbReference type="GO" id="GO:0000103">
    <property type="term" value="P:sulfate assimilation"/>
    <property type="evidence" value="ECO:0007669"/>
    <property type="project" value="InterPro"/>
</dbReference>
<dbReference type="PANTHER" id="PTHR45790">
    <property type="entry name" value="SIROHEME SYNTHASE-RELATED"/>
    <property type="match status" value="1"/>
</dbReference>
<feature type="compositionally biased region" description="Polar residues" evidence="8">
    <location>
        <begin position="462"/>
        <end position="473"/>
    </location>
</feature>
<evidence type="ECO:0000256" key="3">
    <source>
        <dbReference type="ARBA" id="ARBA00022679"/>
    </source>
</evidence>
<evidence type="ECO:0000256" key="1">
    <source>
        <dbReference type="ARBA" id="ARBA00012400"/>
    </source>
</evidence>
<dbReference type="InterPro" id="IPR035996">
    <property type="entry name" value="4pyrrol_Methylase_sf"/>
</dbReference>
<dbReference type="Pfam" id="PF00590">
    <property type="entry name" value="TP_methylase"/>
    <property type="match status" value="1"/>
</dbReference>
<comment type="caution">
    <text evidence="11">The sequence shown here is derived from an EMBL/GenBank/DDBJ whole genome shotgun (WGS) entry which is preliminary data.</text>
</comment>
<dbReference type="InterPro" id="IPR006366">
    <property type="entry name" value="CobA/CysG_C"/>
</dbReference>
<reference evidence="11 12" key="2">
    <citation type="journal article" date="2017" name="Sci. Rep.">
        <title>Ant-infecting Ophiocordyceps genomes reveal a high diversity of potential behavioral manipulation genes and a possible major role for enterotoxins.</title>
        <authorList>
            <person name="de Bekker C."/>
            <person name="Ohm R.A."/>
            <person name="Evans H.C."/>
            <person name="Brachmann A."/>
            <person name="Hughes D.P."/>
        </authorList>
    </citation>
    <scope>NUCLEOTIDE SEQUENCE [LARGE SCALE GENOMIC DNA]</scope>
    <source>
        <strain evidence="11 12">SC16a</strain>
    </source>
</reference>
<evidence type="ECO:0000313" key="11">
    <source>
        <dbReference type="EMBL" id="PFH61246.1"/>
    </source>
</evidence>
<evidence type="ECO:0000259" key="10">
    <source>
        <dbReference type="Pfam" id="PF14824"/>
    </source>
</evidence>
<dbReference type="FunFam" id="3.40.1010.10:FF:000006">
    <property type="entry name" value="Siroheme synthase, putative"/>
    <property type="match status" value="1"/>
</dbReference>
<evidence type="ECO:0000256" key="4">
    <source>
        <dbReference type="ARBA" id="ARBA00022691"/>
    </source>
</evidence>
<proteinExistence type="predicted"/>
<dbReference type="InterPro" id="IPR014777">
    <property type="entry name" value="4pyrrole_Mease_sub1"/>
</dbReference>
<reference evidence="11 12" key="1">
    <citation type="journal article" date="2015" name="BMC Genomics">
        <title>Gene expression during zombie ant biting behavior reflects the complexity underlying fungal parasitic behavioral manipulation.</title>
        <authorList>
            <person name="de Bekker C."/>
            <person name="Ohm R.A."/>
            <person name="Loreto R.G."/>
            <person name="Sebastian A."/>
            <person name="Albert I."/>
            <person name="Merrow M."/>
            <person name="Brachmann A."/>
            <person name="Hughes D.P."/>
        </authorList>
    </citation>
    <scope>NUCLEOTIDE SEQUENCE [LARGE SCALE GENOMIC DNA]</scope>
    <source>
        <strain evidence="11 12">SC16a</strain>
    </source>
</reference>
<dbReference type="CDD" id="cd11642">
    <property type="entry name" value="SUMT"/>
    <property type="match status" value="1"/>
</dbReference>
<dbReference type="GO" id="GO:0019354">
    <property type="term" value="P:siroheme biosynthetic process"/>
    <property type="evidence" value="ECO:0007669"/>
    <property type="project" value="InterPro"/>
</dbReference>
<keyword evidence="3" id="KW-0808">Transferase</keyword>
<dbReference type="STRING" id="268505.A0A2A9PK97"/>
<gene>
    <name evidence="11" type="ORF">XA68_17880</name>
</gene>
<dbReference type="SUPFAM" id="SSF75615">
    <property type="entry name" value="Siroheme synthase middle domains-like"/>
    <property type="match status" value="1"/>
</dbReference>
<dbReference type="GO" id="GO:0043115">
    <property type="term" value="F:precorrin-2 dehydrogenase activity"/>
    <property type="evidence" value="ECO:0007669"/>
    <property type="project" value="UniProtKB-EC"/>
</dbReference>
<dbReference type="InterPro" id="IPR014776">
    <property type="entry name" value="4pyrrole_Mease_sub2"/>
</dbReference>
<dbReference type="SUPFAM" id="SSF53790">
    <property type="entry name" value="Tetrapyrrole methylase"/>
    <property type="match status" value="1"/>
</dbReference>
<dbReference type="SUPFAM" id="SSF51735">
    <property type="entry name" value="NAD(P)-binding Rossmann-fold domains"/>
    <property type="match status" value="1"/>
</dbReference>
<dbReference type="InterPro" id="IPR012066">
    <property type="entry name" value="Met1_fungi"/>
</dbReference>
<dbReference type="InterPro" id="IPR000878">
    <property type="entry name" value="4pyrrol_Mease"/>
</dbReference>
<dbReference type="GO" id="GO:0032259">
    <property type="term" value="P:methylation"/>
    <property type="evidence" value="ECO:0007669"/>
    <property type="project" value="UniProtKB-KW"/>
</dbReference>
<dbReference type="PANTHER" id="PTHR45790:SF6">
    <property type="entry name" value="UROPORPHYRINOGEN-III C-METHYLTRANSFERASE"/>
    <property type="match status" value="1"/>
</dbReference>
<organism evidence="11 12">
    <name type="scientific">Ophiocordyceps unilateralis</name>
    <name type="common">Zombie-ant fungus</name>
    <name type="synonym">Torrubia unilateralis</name>
    <dbReference type="NCBI Taxonomy" id="268505"/>
    <lineage>
        <taxon>Eukaryota</taxon>
        <taxon>Fungi</taxon>
        <taxon>Dikarya</taxon>
        <taxon>Ascomycota</taxon>
        <taxon>Pezizomycotina</taxon>
        <taxon>Sordariomycetes</taxon>
        <taxon>Hypocreomycetidae</taxon>
        <taxon>Hypocreales</taxon>
        <taxon>Ophiocordycipitaceae</taxon>
        <taxon>Ophiocordyceps</taxon>
    </lineage>
</organism>
<dbReference type="OrthoDB" id="508204at2759"/>
<evidence type="ECO:0000313" key="12">
    <source>
        <dbReference type="Proteomes" id="UP000037136"/>
    </source>
</evidence>
<accession>A0A2A9PK97</accession>
<keyword evidence="4" id="KW-0949">S-adenosyl-L-methionine</keyword>
<keyword evidence="7" id="KW-0627">Porphyrin biosynthesis</keyword>
<sequence>MATTAPTTLLAALSCKDNIHLIVGNNPLAATRCNQSLTAGAQPILVSDSVPDPLVSLMDEGAIRWEKEFEEGMLFRLGRDEVDGIVDAVFLTCPVDAKLADMVGTCRRYRIPVNVVDRPDLCSFTLLSVYRDGPLQVGVTTNGNGCGLAVRVRRFIAAELPKGLGQAVERLGRWRRRVIVDADHGHGDDDDDDDDDEKRRVRLAAITEDATLETLLSSSSSPTTTTTTTVTTLNHHHPPTPPGRLILAGSGPGHPSLLTLATLDAMQKADTILADKLIPSSILRLIPRRTPVEIARKFPGHADEAQAELLASALEAVREGKTVLRLKQGDPYVYGRGGEELAWFAQRGLAHRVVVLPGLSSALAAPLLANVPVTQRDVAHQLLICTATGKKGRAAKAPEFVAGRTVVFLMALHRIEDLVRELTTTTTTTKTTHEASSDDDEEEEEEEEEEGGGGGEEDGKSTSKSNCPPTRTRTLWPPSTPCTIIERASCADQRIIRTTLQHVPAAVRDQGSRPPGLVVLGRACEALCTPRDPRRPWVVDDGFRQLDDFDGLNAFFRLQQQQQQQQQQ</sequence>
<evidence type="ECO:0000256" key="6">
    <source>
        <dbReference type="ARBA" id="ARBA00023027"/>
    </source>
</evidence>
<feature type="compositionally biased region" description="Acidic residues" evidence="8">
    <location>
        <begin position="437"/>
        <end position="451"/>
    </location>
</feature>
<keyword evidence="12" id="KW-1185">Reference proteome</keyword>
<feature type="region of interest" description="Disordered" evidence="8">
    <location>
        <begin position="216"/>
        <end position="243"/>
    </location>
</feature>
<dbReference type="Pfam" id="PF13241">
    <property type="entry name" value="NAD_binding_7"/>
    <property type="match status" value="1"/>
</dbReference>
<keyword evidence="2" id="KW-0489">Methyltransferase</keyword>
<dbReference type="Gene3D" id="3.40.50.720">
    <property type="entry name" value="NAD(P)-binding Rossmann-like Domain"/>
    <property type="match status" value="1"/>
</dbReference>
<dbReference type="InterPro" id="IPR028281">
    <property type="entry name" value="Sirohaem_synthase_central"/>
</dbReference>
<evidence type="ECO:0000256" key="2">
    <source>
        <dbReference type="ARBA" id="ARBA00022603"/>
    </source>
</evidence>
<feature type="domain" description="Siroheme synthase central" evidence="10">
    <location>
        <begin position="132"/>
        <end position="158"/>
    </location>
</feature>
<dbReference type="GO" id="GO:0004851">
    <property type="term" value="F:uroporphyrin-III C-methyltransferase activity"/>
    <property type="evidence" value="ECO:0007669"/>
    <property type="project" value="InterPro"/>
</dbReference>
<name>A0A2A9PK97_OPHUN</name>
<evidence type="ECO:0000259" key="9">
    <source>
        <dbReference type="Pfam" id="PF00590"/>
    </source>
</evidence>
<dbReference type="Gene3D" id="3.40.1010.10">
    <property type="entry name" value="Cobalt-precorrin-4 Transmethylase, Domain 1"/>
    <property type="match status" value="1"/>
</dbReference>
<dbReference type="AlphaFoldDB" id="A0A2A9PK97"/>
<keyword evidence="6" id="KW-0520">NAD</keyword>
<evidence type="ECO:0000256" key="8">
    <source>
        <dbReference type="SAM" id="MobiDB-lite"/>
    </source>
</evidence>
<dbReference type="EMBL" id="LAZP02000082">
    <property type="protein sequence ID" value="PFH61246.1"/>
    <property type="molecule type" value="Genomic_DNA"/>
</dbReference>
<protein>
    <recommendedName>
        <fullName evidence="1">precorrin-2 dehydrogenase</fullName>
        <ecNumber evidence="1">1.3.1.76</ecNumber>
    </recommendedName>
</protein>
<feature type="compositionally biased region" description="Low complexity" evidence="8">
    <location>
        <begin position="216"/>
        <end position="233"/>
    </location>
</feature>
<evidence type="ECO:0000256" key="5">
    <source>
        <dbReference type="ARBA" id="ARBA00023002"/>
    </source>
</evidence>
<dbReference type="Gene3D" id="3.30.950.10">
    <property type="entry name" value="Methyltransferase, Cobalt-precorrin-4 Transmethylase, Domain 2"/>
    <property type="match status" value="1"/>
</dbReference>
<feature type="region of interest" description="Disordered" evidence="8">
    <location>
        <begin position="423"/>
        <end position="479"/>
    </location>
</feature>
<dbReference type="Pfam" id="PF14824">
    <property type="entry name" value="Sirohm_synth_M"/>
    <property type="match status" value="1"/>
</dbReference>
<dbReference type="PIRSF" id="PIRSF036555">
    <property type="entry name" value="SUMT_yeast"/>
    <property type="match status" value="1"/>
</dbReference>
<dbReference type="EC" id="1.3.1.76" evidence="1"/>
<feature type="domain" description="Tetrapyrrole methylase" evidence="9">
    <location>
        <begin position="244"/>
        <end position="425"/>
    </location>
</feature>
<keyword evidence="5" id="KW-0560">Oxidoreductase</keyword>
<evidence type="ECO:0000256" key="7">
    <source>
        <dbReference type="ARBA" id="ARBA00023244"/>
    </source>
</evidence>
<dbReference type="InterPro" id="IPR050161">
    <property type="entry name" value="Siro_Cobalamin_biosynth"/>
</dbReference>
<dbReference type="Proteomes" id="UP000037136">
    <property type="component" value="Unassembled WGS sequence"/>
</dbReference>